<evidence type="ECO:0000256" key="1">
    <source>
        <dbReference type="SAM" id="SignalP"/>
    </source>
</evidence>
<gene>
    <name evidence="2" type="ORF">MUN79_27870</name>
</gene>
<dbReference type="RefSeq" id="WP_244675705.1">
    <property type="nucleotide sequence ID" value="NZ_CP095046.1"/>
</dbReference>
<reference evidence="2" key="1">
    <citation type="submission" date="2022-04" db="EMBL/GenBank/DDBJ databases">
        <title>Hymenobacter sp. isolated from the air.</title>
        <authorList>
            <person name="Won M."/>
            <person name="Lee C.-M."/>
            <person name="Woen H.-Y."/>
            <person name="Kwon S.-W."/>
        </authorList>
    </citation>
    <scope>NUCLEOTIDE SEQUENCE</scope>
    <source>
        <strain evidence="2">5116S-3</strain>
    </source>
</reference>
<proteinExistence type="predicted"/>
<keyword evidence="1" id="KW-0732">Signal</keyword>
<accession>A0A8T9Q499</accession>
<name>A0A8T9Q499_9BACT</name>
<feature type="signal peptide" evidence="1">
    <location>
        <begin position="1"/>
        <end position="26"/>
    </location>
</feature>
<evidence type="ECO:0000313" key="2">
    <source>
        <dbReference type="EMBL" id="UOQ72317.1"/>
    </source>
</evidence>
<sequence length="223" mass="24843">MPAAFLHCLTLGLLLLLSVAAHPLTAQRRDFTGQYQPLRRIQADTRREGDSLRIYLFFPDGSVLQRGQPLRLAGWENYQAKRPLWRDTVRHLARRIRLVKAAAWVDFCVPASALQPGQVLSATCAPEDDADAGETAWLSLTKERLARPFLLTDSLGDPLLRRYVRLAEPFLIDCYGPDKPLTVKRYDSGFTAALPPMSTAGAPPSHASCQPEIPFSFAAGSWW</sequence>
<organism evidence="2 3">
    <name type="scientific">Hymenobacter cellulosilyticus</name>
    <dbReference type="NCBI Taxonomy" id="2932248"/>
    <lineage>
        <taxon>Bacteria</taxon>
        <taxon>Pseudomonadati</taxon>
        <taxon>Bacteroidota</taxon>
        <taxon>Cytophagia</taxon>
        <taxon>Cytophagales</taxon>
        <taxon>Hymenobacteraceae</taxon>
        <taxon>Hymenobacter</taxon>
    </lineage>
</organism>
<protein>
    <submittedName>
        <fullName evidence="2">Uncharacterized protein</fullName>
    </submittedName>
</protein>
<dbReference type="Proteomes" id="UP000831796">
    <property type="component" value="Chromosome"/>
</dbReference>
<keyword evidence="3" id="KW-1185">Reference proteome</keyword>
<feature type="chain" id="PRO_5035845521" evidence="1">
    <location>
        <begin position="27"/>
        <end position="223"/>
    </location>
</feature>
<dbReference type="KEGG" id="hcu:MUN79_27870"/>
<evidence type="ECO:0000313" key="3">
    <source>
        <dbReference type="Proteomes" id="UP000831796"/>
    </source>
</evidence>
<dbReference type="AlphaFoldDB" id="A0A8T9Q499"/>
<dbReference type="EMBL" id="CP095046">
    <property type="protein sequence ID" value="UOQ72317.1"/>
    <property type="molecule type" value="Genomic_DNA"/>
</dbReference>